<dbReference type="Proteomes" id="UP000235005">
    <property type="component" value="Unassembled WGS sequence"/>
</dbReference>
<dbReference type="OrthoDB" id="9806180at2"/>
<comment type="similarity">
    <text evidence="1">Belongs to the 'GDXG' lipolytic enzyme family.</text>
</comment>
<keyword evidence="2 5" id="KW-0378">Hydrolase</keyword>
<dbReference type="GO" id="GO:0016787">
    <property type="term" value="F:hydrolase activity"/>
    <property type="evidence" value="ECO:0007669"/>
    <property type="project" value="UniProtKB-KW"/>
</dbReference>
<accession>A0A2N5X5E6</accession>
<feature type="active site" evidence="3">
    <location>
        <position position="137"/>
    </location>
</feature>
<dbReference type="PANTHER" id="PTHR48081">
    <property type="entry name" value="AB HYDROLASE SUPERFAMILY PROTEIN C4A8.06C"/>
    <property type="match status" value="1"/>
</dbReference>
<dbReference type="Gene3D" id="3.40.50.1820">
    <property type="entry name" value="alpha/beta hydrolase"/>
    <property type="match status" value="1"/>
</dbReference>
<dbReference type="Pfam" id="PF07859">
    <property type="entry name" value="Abhydrolase_3"/>
    <property type="match status" value="1"/>
</dbReference>
<sequence length="300" mass="32110">MFQQLKAWLLRRYYRIISARSWRGHSSDIHWGGLSIPSPAGPIHGRLYNAGGGADKPLIVFFHGGGWVLGGLETHHPFCLELSDKTSCTVIAVDYRLAPEHVFPAAAEDCLAAVNWIAGHLNDFGPCNGKLVIAGDSAGGNLAASACLALNETVRAQVAGALLIYPAVDDYAAEHASYTEHAKSQPLTADLMRWFWDTYLGQLGKQAASSQGAFPLQADNIDHLPATLLVTAEADPLRDEGIAFAEKLRAAGVAVNYRHFEQAAHGFASSSGPNADHKALMSMIAGWIEAGLIAGKDTER</sequence>
<dbReference type="PROSITE" id="PS01174">
    <property type="entry name" value="LIPASE_GDXG_SER"/>
    <property type="match status" value="1"/>
</dbReference>
<dbReference type="AlphaFoldDB" id="A0A2N5X5E6"/>
<evidence type="ECO:0000313" key="5">
    <source>
        <dbReference type="EMBL" id="PLW69712.1"/>
    </source>
</evidence>
<evidence type="ECO:0000259" key="4">
    <source>
        <dbReference type="Pfam" id="PF07859"/>
    </source>
</evidence>
<dbReference type="InterPro" id="IPR033140">
    <property type="entry name" value="Lipase_GDXG_put_SER_AS"/>
</dbReference>
<dbReference type="SUPFAM" id="SSF53474">
    <property type="entry name" value="alpha/beta-Hydrolases"/>
    <property type="match status" value="1"/>
</dbReference>
<comment type="caution">
    <text evidence="5">The sequence shown here is derived from an EMBL/GenBank/DDBJ whole genome shotgun (WGS) entry which is preliminary data.</text>
</comment>
<name>A0A2N5X5E6_9GAMM</name>
<dbReference type="InterPro" id="IPR013094">
    <property type="entry name" value="AB_hydrolase_3"/>
</dbReference>
<keyword evidence="6" id="KW-1185">Reference proteome</keyword>
<protein>
    <submittedName>
        <fullName evidence="5">Alpha/beta hydrolase</fullName>
    </submittedName>
</protein>
<reference evidence="5 6" key="1">
    <citation type="submission" date="2018-01" db="EMBL/GenBank/DDBJ databases">
        <title>The draft genome sequence of Halioglobus lutimaris HF004.</title>
        <authorList>
            <person name="Du Z.-J."/>
            <person name="Shi M.-J."/>
        </authorList>
    </citation>
    <scope>NUCLEOTIDE SEQUENCE [LARGE SCALE GENOMIC DNA]</scope>
    <source>
        <strain evidence="5 6">HF004</strain>
    </source>
</reference>
<evidence type="ECO:0000256" key="2">
    <source>
        <dbReference type="ARBA" id="ARBA00022801"/>
    </source>
</evidence>
<evidence type="ECO:0000256" key="3">
    <source>
        <dbReference type="PROSITE-ProRule" id="PRU10038"/>
    </source>
</evidence>
<evidence type="ECO:0000256" key="1">
    <source>
        <dbReference type="ARBA" id="ARBA00010515"/>
    </source>
</evidence>
<feature type="domain" description="Alpha/beta hydrolase fold-3" evidence="4">
    <location>
        <begin position="59"/>
        <end position="268"/>
    </location>
</feature>
<evidence type="ECO:0000313" key="6">
    <source>
        <dbReference type="Proteomes" id="UP000235005"/>
    </source>
</evidence>
<proteinExistence type="inferred from homology"/>
<dbReference type="EMBL" id="PKUS01000005">
    <property type="protein sequence ID" value="PLW69712.1"/>
    <property type="molecule type" value="Genomic_DNA"/>
</dbReference>
<gene>
    <name evidence="5" type="ORF">C0039_06815</name>
</gene>
<dbReference type="InterPro" id="IPR029058">
    <property type="entry name" value="AB_hydrolase_fold"/>
</dbReference>
<dbReference type="InterPro" id="IPR050300">
    <property type="entry name" value="GDXG_lipolytic_enzyme"/>
</dbReference>
<dbReference type="RefSeq" id="WP_101517643.1">
    <property type="nucleotide sequence ID" value="NZ_PKUS01000005.1"/>
</dbReference>
<organism evidence="5 6">
    <name type="scientific">Pseudohalioglobus lutimaris</name>
    <dbReference type="NCBI Taxonomy" id="1737061"/>
    <lineage>
        <taxon>Bacteria</taxon>
        <taxon>Pseudomonadati</taxon>
        <taxon>Pseudomonadota</taxon>
        <taxon>Gammaproteobacteria</taxon>
        <taxon>Cellvibrionales</taxon>
        <taxon>Halieaceae</taxon>
        <taxon>Pseudohalioglobus</taxon>
    </lineage>
</organism>
<dbReference type="PANTHER" id="PTHR48081:SF8">
    <property type="entry name" value="ALPHA_BETA HYDROLASE FOLD-3 DOMAIN-CONTAINING PROTEIN-RELATED"/>
    <property type="match status" value="1"/>
</dbReference>